<dbReference type="Pfam" id="PF05708">
    <property type="entry name" value="Peptidase_C92"/>
    <property type="match status" value="1"/>
</dbReference>
<keyword evidence="2" id="KW-1185">Reference proteome</keyword>
<protein>
    <submittedName>
        <fullName evidence="1">YiiX/YebB-like N1pC/P60 family cysteine hydrolase</fullName>
    </submittedName>
</protein>
<evidence type="ECO:0000313" key="2">
    <source>
        <dbReference type="Proteomes" id="UP001209854"/>
    </source>
</evidence>
<organism evidence="1 2">
    <name type="scientific">Endozoicomonas gorgoniicola</name>
    <dbReference type="NCBI Taxonomy" id="1234144"/>
    <lineage>
        <taxon>Bacteria</taxon>
        <taxon>Pseudomonadati</taxon>
        <taxon>Pseudomonadota</taxon>
        <taxon>Gammaproteobacteria</taxon>
        <taxon>Oceanospirillales</taxon>
        <taxon>Endozoicomonadaceae</taxon>
        <taxon>Endozoicomonas</taxon>
    </lineage>
</organism>
<dbReference type="InterPro" id="IPR038765">
    <property type="entry name" value="Papain-like_cys_pep_sf"/>
</dbReference>
<dbReference type="InterPro" id="IPR024453">
    <property type="entry name" value="Peptidase_C92"/>
</dbReference>
<sequence length="217" mass="24934">MKLTNLQKGDLLFQLRSGGELEYAISRVFAGYNGMLLNHVAVYCGEEKVVEATMPQVRCISPEQFLQHSVLDTSGRHCVVHARLLPEYQHLNEKAVEFILEQLDKPYDCHYMSKEKASREKSWYCSELILEAWRFANHGRFVFPQIPMGFRDMETNELLPYWVQHYNKARKPIPEGESGSHPALLSCSEKIDIISVMGQLPSRVNSLINQEPPLQIV</sequence>
<reference evidence="1 2" key="1">
    <citation type="submission" date="2022-10" db="EMBL/GenBank/DDBJ databases">
        <title>High-quality genome sequences of two octocoral-associated bacteria, Endozoicomonas euniceicola EF212 and Endozoicomonas gorgoniicola PS125.</title>
        <authorList>
            <person name="Chiou Y.-J."/>
            <person name="Chen Y.-H."/>
        </authorList>
    </citation>
    <scope>NUCLEOTIDE SEQUENCE [LARGE SCALE GENOMIC DNA]</scope>
    <source>
        <strain evidence="1 2">PS125</strain>
    </source>
</reference>
<comment type="caution">
    <text evidence="1">The sequence shown here is derived from an EMBL/GenBank/DDBJ whole genome shotgun (WGS) entry which is preliminary data.</text>
</comment>
<accession>A0ABT3N147</accession>
<proteinExistence type="predicted"/>
<dbReference type="Gene3D" id="3.90.1720.10">
    <property type="entry name" value="endopeptidase domain like (from Nostoc punctiforme)"/>
    <property type="match status" value="1"/>
</dbReference>
<dbReference type="SUPFAM" id="SSF54001">
    <property type="entry name" value="Cysteine proteinases"/>
    <property type="match status" value="1"/>
</dbReference>
<dbReference type="Proteomes" id="UP001209854">
    <property type="component" value="Unassembled WGS sequence"/>
</dbReference>
<evidence type="ECO:0000313" key="1">
    <source>
        <dbReference type="EMBL" id="MCW7555345.1"/>
    </source>
</evidence>
<gene>
    <name evidence="1" type="ORF">NX722_22480</name>
</gene>
<dbReference type="RefSeq" id="WP_262565108.1">
    <property type="nucleotide sequence ID" value="NZ_JAPFCC010000001.1"/>
</dbReference>
<dbReference type="EMBL" id="JAPFCC010000001">
    <property type="protein sequence ID" value="MCW7555345.1"/>
    <property type="molecule type" value="Genomic_DNA"/>
</dbReference>
<name>A0ABT3N147_9GAMM</name>